<feature type="transmembrane region" description="Helical" evidence="7">
    <location>
        <begin position="447"/>
        <end position="470"/>
    </location>
</feature>
<dbReference type="GO" id="GO:0016020">
    <property type="term" value="C:membrane"/>
    <property type="evidence" value="ECO:0007669"/>
    <property type="project" value="UniProtKB-SubCell"/>
</dbReference>
<keyword evidence="5 7" id="KW-0472">Membrane</keyword>
<dbReference type="InterPro" id="IPR005829">
    <property type="entry name" value="Sugar_transporter_CS"/>
</dbReference>
<evidence type="ECO:0000256" key="3">
    <source>
        <dbReference type="ARBA" id="ARBA00022692"/>
    </source>
</evidence>
<protein>
    <recommendedName>
        <fullName evidence="8">Major facilitator superfamily (MFS) profile domain-containing protein</fullName>
    </recommendedName>
</protein>
<reference evidence="9" key="1">
    <citation type="submission" date="2021-01" db="EMBL/GenBank/DDBJ databases">
        <authorList>
            <person name="Corre E."/>
            <person name="Pelletier E."/>
            <person name="Niang G."/>
            <person name="Scheremetjew M."/>
            <person name="Finn R."/>
            <person name="Kale V."/>
            <person name="Holt S."/>
            <person name="Cochrane G."/>
            <person name="Meng A."/>
            <person name="Brown T."/>
            <person name="Cohen L."/>
        </authorList>
    </citation>
    <scope>NUCLEOTIDE SEQUENCE</scope>
    <source>
        <strain evidence="9">CCMP 2712</strain>
    </source>
</reference>
<feature type="transmembrane region" description="Helical" evidence="7">
    <location>
        <begin position="332"/>
        <end position="354"/>
    </location>
</feature>
<evidence type="ECO:0000256" key="7">
    <source>
        <dbReference type="SAM" id="Phobius"/>
    </source>
</evidence>
<feature type="transmembrane region" description="Helical" evidence="7">
    <location>
        <begin position="366"/>
        <end position="389"/>
    </location>
</feature>
<dbReference type="InterPro" id="IPR020846">
    <property type="entry name" value="MFS_dom"/>
</dbReference>
<dbReference type="EMBL" id="HBKN01025304">
    <property type="protein sequence ID" value="CAE2307956.1"/>
    <property type="molecule type" value="Transcribed_RNA"/>
</dbReference>
<dbReference type="PANTHER" id="PTHR23511">
    <property type="entry name" value="SYNAPTIC VESICLE GLYCOPROTEIN 2"/>
    <property type="match status" value="1"/>
</dbReference>
<dbReference type="InterPro" id="IPR036259">
    <property type="entry name" value="MFS_trans_sf"/>
</dbReference>
<feature type="compositionally biased region" description="Basic and acidic residues" evidence="6">
    <location>
        <begin position="13"/>
        <end position="22"/>
    </location>
</feature>
<evidence type="ECO:0000256" key="1">
    <source>
        <dbReference type="ARBA" id="ARBA00004141"/>
    </source>
</evidence>
<evidence type="ECO:0000256" key="4">
    <source>
        <dbReference type="ARBA" id="ARBA00022989"/>
    </source>
</evidence>
<feature type="transmembrane region" description="Helical" evidence="7">
    <location>
        <begin position="76"/>
        <end position="96"/>
    </location>
</feature>
<feature type="compositionally biased region" description="Polar residues" evidence="6">
    <location>
        <begin position="1"/>
        <end position="12"/>
    </location>
</feature>
<feature type="transmembrane region" description="Helical" evidence="7">
    <location>
        <begin position="197"/>
        <end position="217"/>
    </location>
</feature>
<dbReference type="Gene3D" id="1.20.1250.20">
    <property type="entry name" value="MFS general substrate transporter like domains"/>
    <property type="match status" value="1"/>
</dbReference>
<evidence type="ECO:0000256" key="5">
    <source>
        <dbReference type="ARBA" id="ARBA00023136"/>
    </source>
</evidence>
<keyword evidence="3 7" id="KW-0812">Transmembrane</keyword>
<proteinExistence type="predicted"/>
<keyword evidence="4 7" id="KW-1133">Transmembrane helix</keyword>
<dbReference type="GO" id="GO:0022857">
    <property type="term" value="F:transmembrane transporter activity"/>
    <property type="evidence" value="ECO:0007669"/>
    <property type="project" value="InterPro"/>
</dbReference>
<evidence type="ECO:0000313" key="9">
    <source>
        <dbReference type="EMBL" id="CAE2307956.1"/>
    </source>
</evidence>
<keyword evidence="2" id="KW-0813">Transport</keyword>
<feature type="transmembrane region" description="Helical" evidence="7">
    <location>
        <begin position="163"/>
        <end position="185"/>
    </location>
</feature>
<feature type="transmembrane region" description="Helical" evidence="7">
    <location>
        <begin position="108"/>
        <end position="127"/>
    </location>
</feature>
<dbReference type="PANTHER" id="PTHR23511:SF5">
    <property type="entry name" value="MAJOR FACILITATOR-TYPE TRANSPORTER HXNZ-RELATED"/>
    <property type="match status" value="1"/>
</dbReference>
<dbReference type="OMA" id="YVVATFC"/>
<dbReference type="AlphaFoldDB" id="A0A7S4NT87"/>
<evidence type="ECO:0000259" key="8">
    <source>
        <dbReference type="PROSITE" id="PS50850"/>
    </source>
</evidence>
<comment type="subcellular location">
    <subcellularLocation>
        <location evidence="1">Membrane</location>
        <topology evidence="1">Multi-pass membrane protein</topology>
    </subcellularLocation>
</comment>
<dbReference type="Pfam" id="PF00083">
    <property type="entry name" value="Sugar_tr"/>
    <property type="match status" value="1"/>
</dbReference>
<feature type="region of interest" description="Disordered" evidence="6">
    <location>
        <begin position="1"/>
        <end position="22"/>
    </location>
</feature>
<feature type="transmembrane region" description="Helical" evidence="7">
    <location>
        <begin position="297"/>
        <end position="320"/>
    </location>
</feature>
<organism evidence="9">
    <name type="scientific">Guillardia theta</name>
    <name type="common">Cryptophyte</name>
    <name type="synonym">Cryptomonas phi</name>
    <dbReference type="NCBI Taxonomy" id="55529"/>
    <lineage>
        <taxon>Eukaryota</taxon>
        <taxon>Cryptophyceae</taxon>
        <taxon>Pyrenomonadales</taxon>
        <taxon>Geminigeraceae</taxon>
        <taxon>Guillardia</taxon>
    </lineage>
</organism>
<dbReference type="SUPFAM" id="SSF103473">
    <property type="entry name" value="MFS general substrate transporter"/>
    <property type="match status" value="1"/>
</dbReference>
<feature type="transmembrane region" description="Helical" evidence="7">
    <location>
        <begin position="395"/>
        <end position="414"/>
    </location>
</feature>
<name>A0A7S4NT87_GUITH</name>
<sequence length="510" mass="56225">MSTERNSGSVTDRTNHERSPSLEEHLEHAGVGMFQLCIFLIASLMVAADGMEMTVISLLRKPLQKEWQLNDYEFSSVGSTVFAGLLLGNLIGGYLADRYGRRTTMISISVLFCVFGILSALATNIWVFAISRFFTGVGVGSMVPVSDSHLLEWSPKEWRARLAMSLTGLAFAVGAAFACVVGITMHDSFDDHSWWRYMLAVCVLPGLVSLPLILLFLPESPHWLLVQGKDEEVQRLMVQLCEWNGVHPLAEGRVSLPEEAPPPSPTPSTKGHWGLMLSVDDFSIGEIFGRRLLSTSLFCTVAWIVCGFIYYGHIFIYPIILEDEYGMEIKEAYSTVLISIGVELFAVVVAMILMDMNGIGRRGTMIIGFFLCFVAVCLVPFCTNLSQFIALNSSIKGIIEGPFTLIYVFAGELFPTTHRGVAVAICNSFGRIAAMIAPVVLTACFHVSLLSVYIGLGLFALGGLLAAVYFNRETLGRPLVSYTRQIDPYEEAPPLFFTWESTDDENKHSA</sequence>
<evidence type="ECO:0000256" key="6">
    <source>
        <dbReference type="SAM" id="MobiDB-lite"/>
    </source>
</evidence>
<feature type="domain" description="Major facilitator superfamily (MFS) profile" evidence="8">
    <location>
        <begin position="38"/>
        <end position="475"/>
    </location>
</feature>
<feature type="transmembrane region" description="Helical" evidence="7">
    <location>
        <begin position="421"/>
        <end position="441"/>
    </location>
</feature>
<dbReference type="PROSITE" id="PS00216">
    <property type="entry name" value="SUGAR_TRANSPORT_1"/>
    <property type="match status" value="1"/>
</dbReference>
<evidence type="ECO:0000256" key="2">
    <source>
        <dbReference type="ARBA" id="ARBA00022448"/>
    </source>
</evidence>
<gene>
    <name evidence="9" type="ORF">GTHE00462_LOCUS19679</name>
</gene>
<dbReference type="PROSITE" id="PS50850">
    <property type="entry name" value="MFS"/>
    <property type="match status" value="1"/>
</dbReference>
<dbReference type="InterPro" id="IPR005828">
    <property type="entry name" value="MFS_sugar_transport-like"/>
</dbReference>
<feature type="transmembrane region" description="Helical" evidence="7">
    <location>
        <begin position="36"/>
        <end position="56"/>
    </location>
</feature>
<accession>A0A7S4NT87</accession>